<evidence type="ECO:0000256" key="7">
    <source>
        <dbReference type="PROSITE-ProRule" id="PRU00708"/>
    </source>
</evidence>
<keyword evidence="9" id="KW-1185">Reference proteome</keyword>
<protein>
    <recommendedName>
        <fullName evidence="10">Pentatricopeptide repeat-containing protein</fullName>
    </recommendedName>
</protein>
<dbReference type="FunFam" id="1.25.40.10:FF:000496">
    <property type="entry name" value="Pentatricopeptide repeat-containing protein chloroplastic"/>
    <property type="match status" value="1"/>
</dbReference>
<dbReference type="Pfam" id="PF13041">
    <property type="entry name" value="PPR_2"/>
    <property type="match status" value="4"/>
</dbReference>
<dbReference type="AlphaFoldDB" id="A0ABD3E692"/>
<dbReference type="Pfam" id="PF13812">
    <property type="entry name" value="PPR_3"/>
    <property type="match status" value="1"/>
</dbReference>
<evidence type="ECO:0000256" key="4">
    <source>
        <dbReference type="ARBA" id="ARBA00022737"/>
    </source>
</evidence>
<dbReference type="FunFam" id="1.25.40.10:FF:000243">
    <property type="entry name" value="Pentatricopeptide repeat-containing protein chloroplastic"/>
    <property type="match status" value="1"/>
</dbReference>
<evidence type="ECO:0000256" key="1">
    <source>
        <dbReference type="ARBA" id="ARBA00004229"/>
    </source>
</evidence>
<comment type="similarity">
    <text evidence="6">Belongs to the PPR family. PCMP-E subfamily.</text>
</comment>
<dbReference type="NCBIfam" id="TIGR00756">
    <property type="entry name" value="PPR"/>
    <property type="match status" value="5"/>
</dbReference>
<comment type="caution">
    <text evidence="8">The sequence shown here is derived from an EMBL/GenBank/DDBJ whole genome shotgun (WGS) entry which is preliminary data.</text>
</comment>
<proteinExistence type="inferred from homology"/>
<keyword evidence="5" id="KW-0809">Transit peptide</keyword>
<dbReference type="FunFam" id="1.25.40.10:FF:000797">
    <property type="entry name" value="Pentatricopeptide repeat-containing protein chloroplastic"/>
    <property type="match status" value="1"/>
</dbReference>
<organism evidence="8 9">
    <name type="scientific">Castilleja foliolosa</name>
    <dbReference type="NCBI Taxonomy" id="1961234"/>
    <lineage>
        <taxon>Eukaryota</taxon>
        <taxon>Viridiplantae</taxon>
        <taxon>Streptophyta</taxon>
        <taxon>Embryophyta</taxon>
        <taxon>Tracheophyta</taxon>
        <taxon>Spermatophyta</taxon>
        <taxon>Magnoliopsida</taxon>
        <taxon>eudicotyledons</taxon>
        <taxon>Gunneridae</taxon>
        <taxon>Pentapetalae</taxon>
        <taxon>asterids</taxon>
        <taxon>lamiids</taxon>
        <taxon>Lamiales</taxon>
        <taxon>Orobanchaceae</taxon>
        <taxon>Pedicularideae</taxon>
        <taxon>Castillejinae</taxon>
        <taxon>Castilleja</taxon>
    </lineage>
</organism>
<dbReference type="PROSITE" id="PS51375">
    <property type="entry name" value="PPR"/>
    <property type="match status" value="5"/>
</dbReference>
<dbReference type="GO" id="GO:0009451">
    <property type="term" value="P:RNA modification"/>
    <property type="evidence" value="ECO:0007669"/>
    <property type="project" value="UniProtKB-ARBA"/>
</dbReference>
<keyword evidence="3" id="KW-0934">Plastid</keyword>
<evidence type="ECO:0000256" key="2">
    <source>
        <dbReference type="ARBA" id="ARBA00022528"/>
    </source>
</evidence>
<evidence type="ECO:0008006" key="10">
    <source>
        <dbReference type="Google" id="ProtNLM"/>
    </source>
</evidence>
<keyword evidence="4" id="KW-0677">Repeat</keyword>
<feature type="repeat" description="PPR" evidence="7">
    <location>
        <begin position="509"/>
        <end position="543"/>
    </location>
</feature>
<dbReference type="PANTHER" id="PTHR47926">
    <property type="entry name" value="PENTATRICOPEPTIDE REPEAT-CONTAINING PROTEIN"/>
    <property type="match status" value="1"/>
</dbReference>
<name>A0ABD3E692_9LAMI</name>
<feature type="repeat" description="PPR" evidence="7">
    <location>
        <begin position="199"/>
        <end position="233"/>
    </location>
</feature>
<dbReference type="Gene3D" id="1.25.40.10">
    <property type="entry name" value="Tetratricopeptide repeat domain"/>
    <property type="match status" value="7"/>
</dbReference>
<dbReference type="Proteomes" id="UP001632038">
    <property type="component" value="Unassembled WGS sequence"/>
</dbReference>
<accession>A0ABD3E692</accession>
<evidence type="ECO:0000256" key="3">
    <source>
        <dbReference type="ARBA" id="ARBA00022640"/>
    </source>
</evidence>
<dbReference type="InterPro" id="IPR046960">
    <property type="entry name" value="PPR_At4g14850-like_plant"/>
</dbReference>
<comment type="subcellular location">
    <subcellularLocation>
        <location evidence="1">Plastid</location>
        <location evidence="1">Chloroplast</location>
    </subcellularLocation>
</comment>
<sequence>MRLAMSSSPMPLPFSSSAIAQTHHHKYSASVISSTAAPPKLTQQQPCTSQDVNKNSPTQAKTIRFRLSELCRKGQLHLARQLFDAIPQPNTVLWNALIIGYICNNVPEEAISLYSRFFCTLKSSNDRKCDAYTYSSVLKACAETKQLSIGKSVHCHILRSSLYPSRIVYNSLLNMYATCLLSSGTDLVERVFRSMRKRDVVSWNSLISWYAKTGRFNEAVRNLLMMMKTGIKPTIVSFVNVFPAIVSLGDIETANVVYGMVTKLGYEYCNDLFVVSSAITMYAELGCLVSARKIFDNCLEKNAHVWNTMIGGYVQNNYPNSALELFYEALGKENGDNNNIDDVTYLLALTAASDLQRLDIAHELQAYFIKNSLFSSVILSNAIISLYSKCNSIGDSFRVFSEMKERDVVSWNTMIFALVQNGLDDEGLMLVHEMQKLGFKIDDVTITALLSASSNLRNHEIGKQTHAYLIRHGVSFNGMESYLIDMYSKSGLVSNAEIIFNSNCKRSSDVAIWNAMISGCTQNGLIERALTIFKKMLDENVIPNAVTLSSILPACSHLGNIALGKTLHNFAFRRFLDKNVFVTSALVDMYSKSGSIIYAERAFTKSLEKNSVTYTNIILGYGQHGMGEKAIELFNSMKGLGIKPDAITLVAILSSCSYCGLTDEGLKIFESMESEYGIKPTIEHHACIVDMLGRVGRVSEAYEFARKLGGKGDMLGIWGSVLSACKIHRDFELGKIVADKLLEMEGVTDRVTGYRVLVSNMHAEEGDWESVRSVRREMVERGVTKEVGCSWVDVSGFTSCFVSRDRKHPKCVEIYELLRHLCFNMKDDEHEPPFLSSE</sequence>
<dbReference type="GO" id="GO:0003729">
    <property type="term" value="F:mRNA binding"/>
    <property type="evidence" value="ECO:0007669"/>
    <property type="project" value="UniProtKB-ARBA"/>
</dbReference>
<keyword evidence="2" id="KW-0150">Chloroplast</keyword>
<feature type="repeat" description="PPR" evidence="7">
    <location>
        <begin position="130"/>
        <end position="164"/>
    </location>
</feature>
<dbReference type="Pfam" id="PF20431">
    <property type="entry name" value="E_motif"/>
    <property type="match status" value="1"/>
</dbReference>
<dbReference type="InterPro" id="IPR011990">
    <property type="entry name" value="TPR-like_helical_dom_sf"/>
</dbReference>
<evidence type="ECO:0000256" key="6">
    <source>
        <dbReference type="ARBA" id="ARBA00061659"/>
    </source>
</evidence>
<evidence type="ECO:0000256" key="5">
    <source>
        <dbReference type="ARBA" id="ARBA00022946"/>
    </source>
</evidence>
<dbReference type="InterPro" id="IPR002885">
    <property type="entry name" value="PPR_rpt"/>
</dbReference>
<dbReference type="InterPro" id="IPR046848">
    <property type="entry name" value="E_motif"/>
</dbReference>
<gene>
    <name evidence="8" type="ORF">CASFOL_006398</name>
</gene>
<evidence type="ECO:0000313" key="9">
    <source>
        <dbReference type="Proteomes" id="UP001632038"/>
    </source>
</evidence>
<dbReference type="PANTHER" id="PTHR47926:SF452">
    <property type="entry name" value="PENTATRICOPEPTIDE REPEAT-CONTAINING PROTEIN"/>
    <property type="match status" value="1"/>
</dbReference>
<feature type="repeat" description="PPR" evidence="7">
    <location>
        <begin position="610"/>
        <end position="644"/>
    </location>
</feature>
<evidence type="ECO:0000313" key="8">
    <source>
        <dbReference type="EMBL" id="KAL3649995.1"/>
    </source>
</evidence>
<dbReference type="EMBL" id="JAVIJP010000007">
    <property type="protein sequence ID" value="KAL3649995.1"/>
    <property type="molecule type" value="Genomic_DNA"/>
</dbReference>
<dbReference type="Pfam" id="PF01535">
    <property type="entry name" value="PPR"/>
    <property type="match status" value="2"/>
</dbReference>
<dbReference type="GO" id="GO:0009507">
    <property type="term" value="C:chloroplast"/>
    <property type="evidence" value="ECO:0007669"/>
    <property type="project" value="UniProtKB-SubCell"/>
</dbReference>
<feature type="repeat" description="PPR" evidence="7">
    <location>
        <begin position="407"/>
        <end position="441"/>
    </location>
</feature>
<reference evidence="9" key="1">
    <citation type="journal article" date="2024" name="IScience">
        <title>Strigolactones Initiate the Formation of Haustorium-like Structures in Castilleja.</title>
        <authorList>
            <person name="Buerger M."/>
            <person name="Peterson D."/>
            <person name="Chory J."/>
        </authorList>
    </citation>
    <scope>NUCLEOTIDE SEQUENCE [LARGE SCALE GENOMIC DNA]</scope>
</reference>